<gene>
    <name evidence="2" type="ORF">DPMN_164786</name>
</gene>
<protein>
    <submittedName>
        <fullName evidence="2">Uncharacterized protein</fullName>
    </submittedName>
</protein>
<organism evidence="2 3">
    <name type="scientific">Dreissena polymorpha</name>
    <name type="common">Zebra mussel</name>
    <name type="synonym">Mytilus polymorpha</name>
    <dbReference type="NCBI Taxonomy" id="45954"/>
    <lineage>
        <taxon>Eukaryota</taxon>
        <taxon>Metazoa</taxon>
        <taxon>Spiralia</taxon>
        <taxon>Lophotrochozoa</taxon>
        <taxon>Mollusca</taxon>
        <taxon>Bivalvia</taxon>
        <taxon>Autobranchia</taxon>
        <taxon>Heteroconchia</taxon>
        <taxon>Euheterodonta</taxon>
        <taxon>Imparidentia</taxon>
        <taxon>Neoheterodontei</taxon>
        <taxon>Myida</taxon>
        <taxon>Dreissenoidea</taxon>
        <taxon>Dreissenidae</taxon>
        <taxon>Dreissena</taxon>
    </lineage>
</organism>
<dbReference type="EMBL" id="JAIWYP010000008">
    <property type="protein sequence ID" value="KAH3786678.1"/>
    <property type="molecule type" value="Genomic_DNA"/>
</dbReference>
<proteinExistence type="predicted"/>
<feature type="compositionally biased region" description="Basic and acidic residues" evidence="1">
    <location>
        <begin position="11"/>
        <end position="24"/>
    </location>
</feature>
<keyword evidence="3" id="KW-1185">Reference proteome</keyword>
<name>A0A9D4IWE5_DREPO</name>
<comment type="caution">
    <text evidence="2">The sequence shown here is derived from an EMBL/GenBank/DDBJ whole genome shotgun (WGS) entry which is preliminary data.</text>
</comment>
<accession>A0A9D4IWE5</accession>
<dbReference type="Proteomes" id="UP000828390">
    <property type="component" value="Unassembled WGS sequence"/>
</dbReference>
<feature type="region of interest" description="Disordered" evidence="1">
    <location>
        <begin position="1"/>
        <end position="37"/>
    </location>
</feature>
<dbReference type="AlphaFoldDB" id="A0A9D4IWE5"/>
<reference evidence="2" key="1">
    <citation type="journal article" date="2019" name="bioRxiv">
        <title>The Genome of the Zebra Mussel, Dreissena polymorpha: A Resource for Invasive Species Research.</title>
        <authorList>
            <person name="McCartney M.A."/>
            <person name="Auch B."/>
            <person name="Kono T."/>
            <person name="Mallez S."/>
            <person name="Zhang Y."/>
            <person name="Obille A."/>
            <person name="Becker A."/>
            <person name="Abrahante J.E."/>
            <person name="Garbe J."/>
            <person name="Badalamenti J.P."/>
            <person name="Herman A."/>
            <person name="Mangelson H."/>
            <person name="Liachko I."/>
            <person name="Sullivan S."/>
            <person name="Sone E.D."/>
            <person name="Koren S."/>
            <person name="Silverstein K.A.T."/>
            <person name="Beckman K.B."/>
            <person name="Gohl D.M."/>
        </authorList>
    </citation>
    <scope>NUCLEOTIDE SEQUENCE</scope>
    <source>
        <strain evidence="2">Duluth1</strain>
        <tissue evidence="2">Whole animal</tissue>
    </source>
</reference>
<evidence type="ECO:0000313" key="2">
    <source>
        <dbReference type="EMBL" id="KAH3786678.1"/>
    </source>
</evidence>
<evidence type="ECO:0000256" key="1">
    <source>
        <dbReference type="SAM" id="MobiDB-lite"/>
    </source>
</evidence>
<evidence type="ECO:0000313" key="3">
    <source>
        <dbReference type="Proteomes" id="UP000828390"/>
    </source>
</evidence>
<reference evidence="2" key="2">
    <citation type="submission" date="2020-11" db="EMBL/GenBank/DDBJ databases">
        <authorList>
            <person name="McCartney M.A."/>
            <person name="Auch B."/>
            <person name="Kono T."/>
            <person name="Mallez S."/>
            <person name="Becker A."/>
            <person name="Gohl D.M."/>
            <person name="Silverstein K.A.T."/>
            <person name="Koren S."/>
            <person name="Bechman K.B."/>
            <person name="Herman A."/>
            <person name="Abrahante J.E."/>
            <person name="Garbe J."/>
        </authorList>
    </citation>
    <scope>NUCLEOTIDE SEQUENCE</scope>
    <source>
        <strain evidence="2">Duluth1</strain>
        <tissue evidence="2">Whole animal</tissue>
    </source>
</reference>
<sequence length="59" mass="6408">MGAELEPGFNDARDSTGVDLRSDDDSGPGSAEELPYLTRKSRLTLEQNARVMFGGMSCR</sequence>